<feature type="region of interest" description="Disordered" evidence="1">
    <location>
        <begin position="650"/>
        <end position="671"/>
    </location>
</feature>
<organism evidence="3 4">
    <name type="scientific">Pseudogemmobacter faecipullorum</name>
    <dbReference type="NCBI Taxonomy" id="2755041"/>
    <lineage>
        <taxon>Bacteria</taxon>
        <taxon>Pseudomonadati</taxon>
        <taxon>Pseudomonadota</taxon>
        <taxon>Alphaproteobacteria</taxon>
        <taxon>Rhodobacterales</taxon>
        <taxon>Paracoccaceae</taxon>
        <taxon>Pseudogemmobacter</taxon>
    </lineage>
</organism>
<dbReference type="RefSeq" id="WP_226933276.1">
    <property type="nucleotide sequence ID" value="NZ_JACDXX010000001.1"/>
</dbReference>
<evidence type="ECO:0000256" key="2">
    <source>
        <dbReference type="SAM" id="Phobius"/>
    </source>
</evidence>
<comment type="caution">
    <text evidence="3">The sequence shown here is derived from an EMBL/GenBank/DDBJ whole genome shotgun (WGS) entry which is preliminary data.</text>
</comment>
<feature type="compositionally biased region" description="Low complexity" evidence="1">
    <location>
        <begin position="217"/>
        <end position="226"/>
    </location>
</feature>
<evidence type="ECO:0008006" key="5">
    <source>
        <dbReference type="Google" id="ProtNLM"/>
    </source>
</evidence>
<evidence type="ECO:0000313" key="4">
    <source>
        <dbReference type="Proteomes" id="UP001198571"/>
    </source>
</evidence>
<feature type="region of interest" description="Disordered" evidence="1">
    <location>
        <begin position="737"/>
        <end position="823"/>
    </location>
</feature>
<feature type="compositionally biased region" description="Low complexity" evidence="1">
    <location>
        <begin position="652"/>
        <end position="665"/>
    </location>
</feature>
<dbReference type="Proteomes" id="UP001198571">
    <property type="component" value="Unassembled WGS sequence"/>
</dbReference>
<keyword evidence="2" id="KW-0812">Transmembrane</keyword>
<feature type="compositionally biased region" description="Basic and acidic residues" evidence="1">
    <location>
        <begin position="207"/>
        <end position="216"/>
    </location>
</feature>
<evidence type="ECO:0000256" key="1">
    <source>
        <dbReference type="SAM" id="MobiDB-lite"/>
    </source>
</evidence>
<proteinExistence type="predicted"/>
<protein>
    <recommendedName>
        <fullName evidence="5">Translation initiation factor 2</fullName>
    </recommendedName>
</protein>
<feature type="compositionally biased region" description="Low complexity" evidence="1">
    <location>
        <begin position="605"/>
        <end position="620"/>
    </location>
</feature>
<reference evidence="3 4" key="1">
    <citation type="submission" date="2020-07" db="EMBL/GenBank/DDBJ databases">
        <title>Pseudogemmobacter sp. nov., isolated from poultry manure in Taiwan.</title>
        <authorList>
            <person name="Lin S.-Y."/>
            <person name="Tang Y.-S."/>
            <person name="Young C.-C."/>
        </authorList>
    </citation>
    <scope>NUCLEOTIDE SEQUENCE [LARGE SCALE GENOMIC DNA]</scope>
    <source>
        <strain evidence="3 4">CC-YST710</strain>
    </source>
</reference>
<gene>
    <name evidence="3" type="ORF">H0485_00075</name>
</gene>
<sequence>MKPNFALNFTDTSIALLHRTARGWLKVGETPFDASDLDEALAKMRKTALGLEPGGFTTKLVLPPSQILYSELAVAGGTEEETRAEISAELERRTPYKADEVVFDWHIVTPRSVKVAAVARETLEEAEGFATSYEFNPLGFVAVPEEEQFDGEPWFGVTAAAAELLPEGENPERDHAPIALLDTTNRARSKARAASEAEPEAEAEAETVVKAEEIKAETAAPAVSAAEPEEEKPLAKADPSPAPVAPATAAPATTPLASEPLAPRAAAPVQPQADADVDADHQAEPAPGTSPAREAAASAADLRPAGDLAAKSAPLPEAVVAAPAAKVATPPAAAPAVSAAVAPVTRPTAPEITAPAVTAAIAAAPVAATPLAPAPLSPAPLSPATETEEAPFAHVADSDTGAELPAAPPSPRQGGSGPRIHRPAAPEDDLPPAPSGPVMAAYNRSRSDERALPQARAAAPRLAAAPVAEPRPAAPAKPSVARGLSGLVTAPSIPGTRKTKARPAATPVAPAAGPAHEAARSLSTSPFSGPPPKRKSRHMALILTLVLLLCLALVAAWSSFYLASDQTAEREVQLASPAAPVVTDPDDEGESDLAFAGETGAAALESPQAAEAMTAEAAPEARQDSPAAVALLDGEDEIFLSSADVPPPAFDALSLPAPEASAEAPPGNPMPPPPFGTVYRFDENGLLVPTAVGIPAPGGFMLYEGKPPRVPPARSAVATAAAGAAAAARQAEAEAAAEAEATAQAETATAATAPAAGNPSLLPAAPVAEAPAEAPAAEPVAQPDPELADRRPRTRPAGVSPDDDAALSTEAETATAALDAPWLRPRARPESIIASAATARAETASASLVDPDAVVQLASAAAPNGISITDAANPSLLTISRRPAAKPDNFSAAVEAAVAAAVRAPEPPAATPEPAPKNGGKSTASADELDEIDEPQLASAPAPRIPTRASVAKQATFTKAINLSKINLIGVYGTPSNRYALVRLANGKFRKVGVGDKIDGGQVRAITQNELRYQKGGRLLALPMPKG</sequence>
<feature type="compositionally biased region" description="Low complexity" evidence="1">
    <location>
        <begin position="452"/>
        <end position="478"/>
    </location>
</feature>
<feature type="compositionally biased region" description="Pro residues" evidence="1">
    <location>
        <begin position="905"/>
        <end position="915"/>
    </location>
</feature>
<feature type="compositionally biased region" description="Low complexity" evidence="1">
    <location>
        <begin position="737"/>
        <end position="781"/>
    </location>
</feature>
<dbReference type="SUPFAM" id="SSF53067">
    <property type="entry name" value="Actin-like ATPase domain"/>
    <property type="match status" value="1"/>
</dbReference>
<name>A0ABS8CG84_9RHOB</name>
<feature type="region of interest" description="Disordered" evidence="1">
    <location>
        <begin position="168"/>
        <end position="309"/>
    </location>
</feature>
<keyword evidence="2" id="KW-0472">Membrane</keyword>
<feature type="compositionally biased region" description="Low complexity" evidence="1">
    <location>
        <begin position="502"/>
        <end position="516"/>
    </location>
</feature>
<keyword evidence="2" id="KW-1133">Transmembrane helix</keyword>
<feature type="region of interest" description="Disordered" evidence="1">
    <location>
        <begin position="904"/>
        <end position="927"/>
    </location>
</feature>
<evidence type="ECO:0000313" key="3">
    <source>
        <dbReference type="EMBL" id="MCB5408400.1"/>
    </source>
</evidence>
<feature type="transmembrane region" description="Helical" evidence="2">
    <location>
        <begin position="540"/>
        <end position="563"/>
    </location>
</feature>
<feature type="region of interest" description="Disordered" evidence="1">
    <location>
        <begin position="399"/>
        <end position="534"/>
    </location>
</feature>
<feature type="region of interest" description="Disordered" evidence="1">
    <location>
        <begin position="605"/>
        <end position="625"/>
    </location>
</feature>
<dbReference type="InterPro" id="IPR043129">
    <property type="entry name" value="ATPase_NBD"/>
</dbReference>
<feature type="compositionally biased region" description="Low complexity" evidence="1">
    <location>
        <begin position="290"/>
        <end position="305"/>
    </location>
</feature>
<feature type="compositionally biased region" description="Low complexity" evidence="1">
    <location>
        <begin position="806"/>
        <end position="820"/>
    </location>
</feature>
<feature type="compositionally biased region" description="Low complexity" evidence="1">
    <location>
        <begin position="245"/>
        <end position="274"/>
    </location>
</feature>
<dbReference type="EMBL" id="JACDXX010000001">
    <property type="protein sequence ID" value="MCB5408400.1"/>
    <property type="molecule type" value="Genomic_DNA"/>
</dbReference>
<accession>A0ABS8CG84</accession>
<keyword evidence="4" id="KW-1185">Reference proteome</keyword>